<dbReference type="EMBL" id="BGPR01016654">
    <property type="protein sequence ID" value="GBN73735.1"/>
    <property type="molecule type" value="Genomic_DNA"/>
</dbReference>
<reference evidence="1 2" key="1">
    <citation type="journal article" date="2019" name="Sci. Rep.">
        <title>Orb-weaving spider Araneus ventricosus genome elucidates the spidroin gene catalogue.</title>
        <authorList>
            <person name="Kono N."/>
            <person name="Nakamura H."/>
            <person name="Ohtoshi R."/>
            <person name="Moran D.A.P."/>
            <person name="Shinohara A."/>
            <person name="Yoshida Y."/>
            <person name="Fujiwara M."/>
            <person name="Mori M."/>
            <person name="Tomita M."/>
            <person name="Arakawa K."/>
        </authorList>
    </citation>
    <scope>NUCLEOTIDE SEQUENCE [LARGE SCALE GENOMIC DNA]</scope>
</reference>
<protein>
    <submittedName>
        <fullName evidence="1">Uncharacterized protein</fullName>
    </submittedName>
</protein>
<comment type="caution">
    <text evidence="1">The sequence shown here is derived from an EMBL/GenBank/DDBJ whole genome shotgun (WGS) entry which is preliminary data.</text>
</comment>
<gene>
    <name evidence="1" type="ORF">AVEN_221817_1</name>
</gene>
<evidence type="ECO:0000313" key="2">
    <source>
        <dbReference type="Proteomes" id="UP000499080"/>
    </source>
</evidence>
<name>A0A4Y2RFV6_ARAVE</name>
<keyword evidence="2" id="KW-1185">Reference proteome</keyword>
<evidence type="ECO:0000313" key="1">
    <source>
        <dbReference type="EMBL" id="GBN73735.1"/>
    </source>
</evidence>
<organism evidence="1 2">
    <name type="scientific">Araneus ventricosus</name>
    <name type="common">Orbweaver spider</name>
    <name type="synonym">Epeira ventricosa</name>
    <dbReference type="NCBI Taxonomy" id="182803"/>
    <lineage>
        <taxon>Eukaryota</taxon>
        <taxon>Metazoa</taxon>
        <taxon>Ecdysozoa</taxon>
        <taxon>Arthropoda</taxon>
        <taxon>Chelicerata</taxon>
        <taxon>Arachnida</taxon>
        <taxon>Araneae</taxon>
        <taxon>Araneomorphae</taxon>
        <taxon>Entelegynae</taxon>
        <taxon>Araneoidea</taxon>
        <taxon>Araneidae</taxon>
        <taxon>Araneus</taxon>
    </lineage>
</organism>
<accession>A0A4Y2RFV6</accession>
<proteinExistence type="predicted"/>
<dbReference type="Proteomes" id="UP000499080">
    <property type="component" value="Unassembled WGS sequence"/>
</dbReference>
<sequence>MGRWNSKDCQTRVEWFKVRRQKEEVRLDAGLGVRDTGEDKRKSTKDDKHDVLHFHANVTSSSSAIGTKGQLSPKENVHSLSIILSHSTHALPIQNLKPSSSKFILRATDLLSDMQSSLSESPFRIIIINSEKEGRTVGEWLPKMEHSYL</sequence>
<dbReference type="AlphaFoldDB" id="A0A4Y2RFV6"/>